<keyword evidence="2" id="KW-1185">Reference proteome</keyword>
<dbReference type="RefSeq" id="WP_243754251.1">
    <property type="nucleotide sequence ID" value="NZ_SNXZ01000004.1"/>
</dbReference>
<protein>
    <submittedName>
        <fullName evidence="1">Uncharacterized protein</fullName>
    </submittedName>
</protein>
<evidence type="ECO:0000313" key="2">
    <source>
        <dbReference type="Proteomes" id="UP000295444"/>
    </source>
</evidence>
<name>A0A4R6S9A2_LABRH</name>
<dbReference type="AlphaFoldDB" id="A0A4R6S9A2"/>
<evidence type="ECO:0000313" key="1">
    <source>
        <dbReference type="EMBL" id="TDP96450.1"/>
    </source>
</evidence>
<proteinExistence type="predicted"/>
<dbReference type="Proteomes" id="UP000295444">
    <property type="component" value="Unassembled WGS sequence"/>
</dbReference>
<organism evidence="1 2">
    <name type="scientific">Labedaea rhizosphaerae</name>
    <dbReference type="NCBI Taxonomy" id="598644"/>
    <lineage>
        <taxon>Bacteria</taxon>
        <taxon>Bacillati</taxon>
        <taxon>Actinomycetota</taxon>
        <taxon>Actinomycetes</taxon>
        <taxon>Pseudonocardiales</taxon>
        <taxon>Pseudonocardiaceae</taxon>
        <taxon>Labedaea</taxon>
    </lineage>
</organism>
<accession>A0A4R6S9A2</accession>
<reference evidence="1 2" key="1">
    <citation type="submission" date="2019-03" db="EMBL/GenBank/DDBJ databases">
        <title>Genomic Encyclopedia of Type Strains, Phase IV (KMG-IV): sequencing the most valuable type-strain genomes for metagenomic binning, comparative biology and taxonomic classification.</title>
        <authorList>
            <person name="Goeker M."/>
        </authorList>
    </citation>
    <scope>NUCLEOTIDE SEQUENCE [LARGE SCALE GENOMIC DNA]</scope>
    <source>
        <strain evidence="1 2">DSM 45361</strain>
    </source>
</reference>
<comment type="caution">
    <text evidence="1">The sequence shown here is derived from an EMBL/GenBank/DDBJ whole genome shotgun (WGS) entry which is preliminary data.</text>
</comment>
<dbReference type="EMBL" id="SNXZ01000004">
    <property type="protein sequence ID" value="TDP96450.1"/>
    <property type="molecule type" value="Genomic_DNA"/>
</dbReference>
<sequence>MTSPIRSFEMGDRVAVEQFLVSRGFSAAMAQSVLDMDLAAERGINNTVPRTTGNTTPTTFREFAEEAIKPAVAEPVAR</sequence>
<gene>
    <name evidence="1" type="ORF">EV186_104438</name>
</gene>